<feature type="region of interest" description="Disordered" evidence="1">
    <location>
        <begin position="460"/>
        <end position="483"/>
    </location>
</feature>
<accession>A0A6J4VF71</accession>
<evidence type="ECO:0008006" key="3">
    <source>
        <dbReference type="Google" id="ProtNLM"/>
    </source>
</evidence>
<proteinExistence type="predicted"/>
<dbReference type="Pfam" id="PF14224">
    <property type="entry name" value="DUF4331"/>
    <property type="match status" value="1"/>
</dbReference>
<organism evidence="2">
    <name type="scientific">uncultured Thermomicrobiales bacterium</name>
    <dbReference type="NCBI Taxonomy" id="1645740"/>
    <lineage>
        <taxon>Bacteria</taxon>
        <taxon>Pseudomonadati</taxon>
        <taxon>Thermomicrobiota</taxon>
        <taxon>Thermomicrobia</taxon>
        <taxon>Thermomicrobiales</taxon>
        <taxon>environmental samples</taxon>
    </lineage>
</organism>
<dbReference type="InterPro" id="IPR025566">
    <property type="entry name" value="DUF4331"/>
</dbReference>
<reference evidence="2" key="1">
    <citation type="submission" date="2020-02" db="EMBL/GenBank/DDBJ databases">
        <authorList>
            <person name="Meier V. D."/>
        </authorList>
    </citation>
    <scope>NUCLEOTIDE SEQUENCE</scope>
    <source>
        <strain evidence="2">AVDCRST_MAG33</strain>
    </source>
</reference>
<protein>
    <recommendedName>
        <fullName evidence="3">DUF4331 domain-containing protein</fullName>
    </recommendedName>
</protein>
<gene>
    <name evidence="2" type="ORF">AVDCRST_MAG33-3249</name>
</gene>
<evidence type="ECO:0000256" key="1">
    <source>
        <dbReference type="SAM" id="MobiDB-lite"/>
    </source>
</evidence>
<sequence length="483" mass="51071">MLSNVRRHRSLVPHVVLIVALIGASSLFNLGGTESQASSHREAPVISQDPAADNTDVYAFVSPDRPDTVTLIANYYPFQDPAGFPNFYRFGDDVAYDIHVDSTGGGFEDIIYRFEFTTETLDPSTFLYATGPVESLDDPNLNVRQFYTVTEIRAGESTVIAEGLQTPPSHIGPTSTPDYPSLAAAAVYDVGNGVQVFAGQRDDSFFVDLGGIGDLLTIRQPPGNAGGGIDELMGLNVQTIALQVPISQVTSDGSVPTDPADPAAVIGVWATSSRFSTTIIGDDGTRNGEGDLVQVSRLANPLVNELVVPLQFKDMFNASIPSNDAQFLPAVLNPELPGLLTALYGVDVPEGDRDDLVAVFLTGVAGLNQPSGVTPSEQMRLNVAIPPATDPSRLGVLGGDLAGFPNGRRPADDVVDIELRVVAGVLVEGFDVAPNNQLGDGVDANDREFLGEFPYLATPSQGFSHDHHEPGGITVMPETGTGP</sequence>
<dbReference type="AlphaFoldDB" id="A0A6J4VF71"/>
<evidence type="ECO:0000313" key="2">
    <source>
        <dbReference type="EMBL" id="CAA9577700.1"/>
    </source>
</evidence>
<dbReference type="EMBL" id="CADCWK010000409">
    <property type="protein sequence ID" value="CAA9577700.1"/>
    <property type="molecule type" value="Genomic_DNA"/>
</dbReference>
<name>A0A6J4VF71_9BACT</name>